<gene>
    <name evidence="2" type="ORF">D623_10000379</name>
</gene>
<sequence length="125" mass="14485">MSQGHATISEFEKEIELLQTQKIDVEKHVQSQKREMREKMSEITKQLLESYDIADVRSRLSVEDLEHLNEDGELWFAYEGLKKATRTKGPMHEIRARVGFPSPGYWHWLPSGTQDPGFPRSPGFV</sequence>
<proteinExistence type="predicted"/>
<accession>S7QH20</accession>
<evidence type="ECO:0000313" key="3">
    <source>
        <dbReference type="Proteomes" id="UP000052978"/>
    </source>
</evidence>
<evidence type="ECO:0000256" key="1">
    <source>
        <dbReference type="SAM" id="Coils"/>
    </source>
</evidence>
<dbReference type="Proteomes" id="UP000052978">
    <property type="component" value="Unassembled WGS sequence"/>
</dbReference>
<evidence type="ECO:0000313" key="2">
    <source>
        <dbReference type="EMBL" id="EPQ20812.1"/>
    </source>
</evidence>
<protein>
    <submittedName>
        <fullName evidence="2">Myosin-Vc</fullName>
    </submittedName>
</protein>
<reference evidence="2 3" key="1">
    <citation type="journal article" date="2013" name="Nat. Commun.">
        <title>Genome analysis reveals insights into physiology and longevity of the Brandt's bat Myotis brandtii.</title>
        <authorList>
            <person name="Seim I."/>
            <person name="Fang X."/>
            <person name="Xiong Z."/>
            <person name="Lobanov A.V."/>
            <person name="Huang Z."/>
            <person name="Ma S."/>
            <person name="Feng Y."/>
            <person name="Turanov A.A."/>
            <person name="Zhu Y."/>
            <person name="Lenz T.L."/>
            <person name="Gerashchenko M.V."/>
            <person name="Fan D."/>
            <person name="Hee Yim S."/>
            <person name="Yao X."/>
            <person name="Jordan D."/>
            <person name="Xiong Y."/>
            <person name="Ma Y."/>
            <person name="Lyapunov A.N."/>
            <person name="Chen G."/>
            <person name="Kulakova O.I."/>
            <person name="Sun Y."/>
            <person name="Lee S.G."/>
            <person name="Bronson R.T."/>
            <person name="Moskalev A.A."/>
            <person name="Sunyaev S.R."/>
            <person name="Zhang G."/>
            <person name="Krogh A."/>
            <person name="Wang J."/>
            <person name="Gladyshev V.N."/>
        </authorList>
    </citation>
    <scope>NUCLEOTIDE SEQUENCE [LARGE SCALE GENOMIC DNA]</scope>
</reference>
<dbReference type="AlphaFoldDB" id="S7QH20"/>
<name>S7QH20_MYOBR</name>
<keyword evidence="3" id="KW-1185">Reference proteome</keyword>
<organism evidence="2 3">
    <name type="scientific">Myotis brandtii</name>
    <name type="common">Brandt's bat</name>
    <dbReference type="NCBI Taxonomy" id="109478"/>
    <lineage>
        <taxon>Eukaryota</taxon>
        <taxon>Metazoa</taxon>
        <taxon>Chordata</taxon>
        <taxon>Craniata</taxon>
        <taxon>Vertebrata</taxon>
        <taxon>Euteleostomi</taxon>
        <taxon>Mammalia</taxon>
        <taxon>Eutheria</taxon>
        <taxon>Laurasiatheria</taxon>
        <taxon>Chiroptera</taxon>
        <taxon>Yangochiroptera</taxon>
        <taxon>Vespertilionidae</taxon>
        <taxon>Myotis</taxon>
    </lineage>
</organism>
<feature type="coiled-coil region" evidence="1">
    <location>
        <begin position="8"/>
        <end position="35"/>
    </location>
</feature>
<keyword evidence="1" id="KW-0175">Coiled coil</keyword>
<dbReference type="EMBL" id="KE325875">
    <property type="protein sequence ID" value="EPQ20812.1"/>
    <property type="molecule type" value="Genomic_DNA"/>
</dbReference>